<name>A0ACA9N4G5_9GLOM</name>
<dbReference type="Proteomes" id="UP000789366">
    <property type="component" value="Unassembled WGS sequence"/>
</dbReference>
<protein>
    <submittedName>
        <fullName evidence="1">8044_t:CDS:1</fullName>
    </submittedName>
</protein>
<comment type="caution">
    <text evidence="1">The sequence shown here is derived from an EMBL/GenBank/DDBJ whole genome shotgun (WGS) entry which is preliminary data.</text>
</comment>
<organism evidence="1 2">
    <name type="scientific">Cetraspora pellucida</name>
    <dbReference type="NCBI Taxonomy" id="1433469"/>
    <lineage>
        <taxon>Eukaryota</taxon>
        <taxon>Fungi</taxon>
        <taxon>Fungi incertae sedis</taxon>
        <taxon>Mucoromycota</taxon>
        <taxon>Glomeromycotina</taxon>
        <taxon>Glomeromycetes</taxon>
        <taxon>Diversisporales</taxon>
        <taxon>Gigasporaceae</taxon>
        <taxon>Cetraspora</taxon>
    </lineage>
</organism>
<evidence type="ECO:0000313" key="2">
    <source>
        <dbReference type="Proteomes" id="UP000789366"/>
    </source>
</evidence>
<feature type="non-terminal residue" evidence="1">
    <location>
        <position position="1"/>
    </location>
</feature>
<reference evidence="1" key="1">
    <citation type="submission" date="2021-06" db="EMBL/GenBank/DDBJ databases">
        <authorList>
            <person name="Kallberg Y."/>
            <person name="Tangrot J."/>
            <person name="Rosling A."/>
        </authorList>
    </citation>
    <scope>NUCLEOTIDE SEQUENCE</scope>
    <source>
        <strain evidence="1">28 12/20/2015</strain>
    </source>
</reference>
<evidence type="ECO:0000313" key="1">
    <source>
        <dbReference type="EMBL" id="CAG8634138.1"/>
    </source>
</evidence>
<dbReference type="EMBL" id="CAJVPW010012294">
    <property type="protein sequence ID" value="CAG8634138.1"/>
    <property type="molecule type" value="Genomic_DNA"/>
</dbReference>
<keyword evidence="2" id="KW-1185">Reference proteome</keyword>
<gene>
    <name evidence="1" type="ORF">SPELUC_LOCUS8326</name>
</gene>
<accession>A0ACA9N4G5</accession>
<proteinExistence type="predicted"/>
<sequence length="151" mass="18101">FDIELDDNTLAKVNHNMKFLVKLIVDEIEEDSQLNLTYQYAILMLVHSTFYALMTKKVKIKFSHDIHHKKLIDVTTPEEIKCEIMQNLYMDPIQLRTHLCQKFYTLQVTPKQINYWWSVFNQCFFKLDEDPVTSAHRFLENSHSDSEFCYE</sequence>